<evidence type="ECO:0000313" key="5">
    <source>
        <dbReference type="Proteomes" id="UP000809829"/>
    </source>
</evidence>
<dbReference type="NCBIfam" id="NF041002">
    <property type="entry name" value="pilin_ComGF"/>
    <property type="match status" value="1"/>
</dbReference>
<evidence type="ECO:0000256" key="3">
    <source>
        <dbReference type="SAM" id="Phobius"/>
    </source>
</evidence>
<evidence type="ECO:0000256" key="1">
    <source>
        <dbReference type="ARBA" id="ARBA00004241"/>
    </source>
</evidence>
<dbReference type="Proteomes" id="UP000809829">
    <property type="component" value="Unassembled WGS sequence"/>
</dbReference>
<protein>
    <submittedName>
        <fullName evidence="4">Competence protein ComGF</fullName>
    </submittedName>
</protein>
<comment type="subcellular location">
    <subcellularLocation>
        <location evidence="1">Cell surface</location>
    </subcellularLocation>
</comment>
<sequence>MKNQKGFTLVEMLISFSFFLLIVSLIPLIVPILSKTNDSHLALTNIEWELFIAQLTFEYREAKEVKVDASKLTLFTFEDHTVTYERYQDKLRRRVNQSGHEVLLQNVQSVDYKREGHMLTVELTDTKQTKFISKISKFDACFVCYD</sequence>
<dbReference type="PROSITE" id="PS00409">
    <property type="entry name" value="PROKAR_NTER_METHYL"/>
    <property type="match status" value="1"/>
</dbReference>
<name>A0ABS2QQ11_9BACI</name>
<keyword evidence="3" id="KW-0472">Membrane</keyword>
<accession>A0ABS2QQ11</accession>
<dbReference type="EMBL" id="JAFBFC010000001">
    <property type="protein sequence ID" value="MBM7701550.1"/>
    <property type="molecule type" value="Genomic_DNA"/>
</dbReference>
<keyword evidence="3" id="KW-0812">Transmembrane</keyword>
<dbReference type="InterPro" id="IPR016977">
    <property type="entry name" value="ComGF"/>
</dbReference>
<dbReference type="NCBIfam" id="TIGR02532">
    <property type="entry name" value="IV_pilin_GFxxxE"/>
    <property type="match status" value="1"/>
</dbReference>
<dbReference type="Pfam" id="PF07963">
    <property type="entry name" value="N_methyl"/>
    <property type="match status" value="1"/>
</dbReference>
<reference evidence="4 5" key="1">
    <citation type="submission" date="2021-01" db="EMBL/GenBank/DDBJ databases">
        <title>Genomic Encyclopedia of Type Strains, Phase IV (KMG-IV): sequencing the most valuable type-strain genomes for metagenomic binning, comparative biology and taxonomic classification.</title>
        <authorList>
            <person name="Goeker M."/>
        </authorList>
    </citation>
    <scope>NUCLEOTIDE SEQUENCE [LARGE SCALE GENOMIC DNA]</scope>
    <source>
        <strain evidence="4 5">DSM 104297</strain>
    </source>
</reference>
<proteinExistence type="predicted"/>
<dbReference type="Pfam" id="PF15980">
    <property type="entry name" value="ComGF"/>
    <property type="match status" value="1"/>
</dbReference>
<feature type="transmembrane region" description="Helical" evidence="3">
    <location>
        <begin position="12"/>
        <end position="33"/>
    </location>
</feature>
<evidence type="ECO:0000256" key="2">
    <source>
        <dbReference type="ARBA" id="ARBA00023287"/>
    </source>
</evidence>
<gene>
    <name evidence="4" type="ORF">JOC83_000376</name>
</gene>
<dbReference type="RefSeq" id="WP_205182959.1">
    <property type="nucleotide sequence ID" value="NZ_JAFBFC010000001.1"/>
</dbReference>
<keyword evidence="3" id="KW-1133">Transmembrane helix</keyword>
<dbReference type="InterPro" id="IPR012902">
    <property type="entry name" value="N_methyl_site"/>
</dbReference>
<evidence type="ECO:0000313" key="4">
    <source>
        <dbReference type="EMBL" id="MBM7701550.1"/>
    </source>
</evidence>
<organism evidence="4 5">
    <name type="scientific">Priestia iocasae</name>
    <dbReference type="NCBI Taxonomy" id="2291674"/>
    <lineage>
        <taxon>Bacteria</taxon>
        <taxon>Bacillati</taxon>
        <taxon>Bacillota</taxon>
        <taxon>Bacilli</taxon>
        <taxon>Bacillales</taxon>
        <taxon>Bacillaceae</taxon>
        <taxon>Priestia</taxon>
    </lineage>
</organism>
<comment type="caution">
    <text evidence="4">The sequence shown here is derived from an EMBL/GenBank/DDBJ whole genome shotgun (WGS) entry which is preliminary data.</text>
</comment>
<keyword evidence="5" id="KW-1185">Reference proteome</keyword>
<keyword evidence="2" id="KW-0178">Competence</keyword>